<accession>A0A7S9KZ86</accession>
<keyword evidence="1" id="KW-0812">Transmembrane</keyword>
<dbReference type="RefSeq" id="WP_196099022.1">
    <property type="nucleotide sequence ID" value="NZ_CP064939.1"/>
</dbReference>
<proteinExistence type="predicted"/>
<feature type="transmembrane region" description="Helical" evidence="1">
    <location>
        <begin position="71"/>
        <end position="91"/>
    </location>
</feature>
<dbReference type="EMBL" id="CP064939">
    <property type="protein sequence ID" value="QPH39556.1"/>
    <property type="molecule type" value="Genomic_DNA"/>
</dbReference>
<feature type="transmembrane region" description="Helical" evidence="1">
    <location>
        <begin position="12"/>
        <end position="33"/>
    </location>
</feature>
<evidence type="ECO:0000313" key="3">
    <source>
        <dbReference type="Proteomes" id="UP000594759"/>
    </source>
</evidence>
<dbReference type="AlphaFoldDB" id="A0A7S9KZ86"/>
<organism evidence="2 3">
    <name type="scientific">Pedobacter endophyticus</name>
    <dbReference type="NCBI Taxonomy" id="2789740"/>
    <lineage>
        <taxon>Bacteria</taxon>
        <taxon>Pseudomonadati</taxon>
        <taxon>Bacteroidota</taxon>
        <taxon>Sphingobacteriia</taxon>
        <taxon>Sphingobacteriales</taxon>
        <taxon>Sphingobacteriaceae</taxon>
        <taxon>Pedobacter</taxon>
    </lineage>
</organism>
<name>A0A7S9KZ86_9SPHI</name>
<evidence type="ECO:0000256" key="1">
    <source>
        <dbReference type="SAM" id="Phobius"/>
    </source>
</evidence>
<dbReference type="Proteomes" id="UP000594759">
    <property type="component" value="Chromosome"/>
</dbReference>
<reference evidence="2 3" key="1">
    <citation type="submission" date="2020-11" db="EMBL/GenBank/DDBJ databases">
        <title>Pedobacter endophytica, an endophytic bacteria isolated form Carex pumila.</title>
        <authorList>
            <person name="Peng Y."/>
            <person name="Jiang L."/>
            <person name="Lee J."/>
        </authorList>
    </citation>
    <scope>NUCLEOTIDE SEQUENCE [LARGE SCALE GENOMIC DNA]</scope>
    <source>
        <strain evidence="2 3">JBR3-12</strain>
    </source>
</reference>
<keyword evidence="1" id="KW-0472">Membrane</keyword>
<evidence type="ECO:0000313" key="2">
    <source>
        <dbReference type="EMBL" id="QPH39556.1"/>
    </source>
</evidence>
<dbReference type="KEGG" id="pex:IZT61_21370"/>
<feature type="transmembrane region" description="Helical" evidence="1">
    <location>
        <begin position="103"/>
        <end position="124"/>
    </location>
</feature>
<keyword evidence="1" id="KW-1133">Transmembrane helix</keyword>
<feature type="transmembrane region" description="Helical" evidence="1">
    <location>
        <begin position="130"/>
        <end position="150"/>
    </location>
</feature>
<gene>
    <name evidence="2" type="ORF">IZT61_21370</name>
</gene>
<sequence>MKTTAQKLRQQIKLYIWTIIVGLALSGLTAFPIETEMEILVQHNAGMQPSLQNWLNTVHGAIKTTNINYPFLSYGTDWLAFAHLMLAILFLGPLRNPLKNEWIIEFGIICCLSIIPLALIAGYVRSIPLFWRFIDCAFGIVGIIPLLLCYRNIQQLKRLETN</sequence>
<protein>
    <submittedName>
        <fullName evidence="2">Uncharacterized protein</fullName>
    </submittedName>
</protein>
<keyword evidence="3" id="KW-1185">Reference proteome</keyword>